<organism evidence="2 3">
    <name type="scientific">Zingiber officinale</name>
    <name type="common">Ginger</name>
    <name type="synonym">Amomum zingiber</name>
    <dbReference type="NCBI Taxonomy" id="94328"/>
    <lineage>
        <taxon>Eukaryota</taxon>
        <taxon>Viridiplantae</taxon>
        <taxon>Streptophyta</taxon>
        <taxon>Embryophyta</taxon>
        <taxon>Tracheophyta</taxon>
        <taxon>Spermatophyta</taxon>
        <taxon>Magnoliopsida</taxon>
        <taxon>Liliopsida</taxon>
        <taxon>Zingiberales</taxon>
        <taxon>Zingiberaceae</taxon>
        <taxon>Zingiber</taxon>
    </lineage>
</organism>
<evidence type="ECO:0000313" key="3">
    <source>
        <dbReference type="Proteomes" id="UP000734854"/>
    </source>
</evidence>
<protein>
    <submittedName>
        <fullName evidence="2">Uncharacterized protein</fullName>
    </submittedName>
</protein>
<dbReference type="PANTHER" id="PTHR33205:SF1">
    <property type="entry name" value="TRANSMEMBRANE PROTEIN"/>
    <property type="match status" value="1"/>
</dbReference>
<name>A0A8J5KCJ0_ZINOF</name>
<keyword evidence="3" id="KW-1185">Reference proteome</keyword>
<comment type="caution">
    <text evidence="2">The sequence shown here is derived from an EMBL/GenBank/DDBJ whole genome shotgun (WGS) entry which is preliminary data.</text>
</comment>
<gene>
    <name evidence="2" type="ORF">ZIOFF_061122</name>
</gene>
<evidence type="ECO:0000256" key="1">
    <source>
        <dbReference type="SAM" id="MobiDB-lite"/>
    </source>
</evidence>
<sequence>MRVGGDPPREGSQSASLRRRVSELADSHACRTPWSVFQGGSNGSPAAMPWARVLVEPMARAHPRHVGDIMVARSPSLDRPTAESVSQAEQRTGLEPFRIRPEHSVDPHPLPSRQFQVLFDSLFKVLFIFPSRYLFAIGLSPIFSLGRNLPPNWGCVPRHAAWSGPDGALTLPGTPFQGTWARSVAEDTSPDYNSDGFNRQILKLG</sequence>
<feature type="region of interest" description="Disordered" evidence="1">
    <location>
        <begin position="1"/>
        <end position="24"/>
    </location>
</feature>
<dbReference type="PANTHER" id="PTHR33205">
    <property type="entry name" value="TRANSMEMBRANE PROTEIN"/>
    <property type="match status" value="1"/>
</dbReference>
<proteinExistence type="predicted"/>
<dbReference type="EMBL" id="JACMSC010000016">
    <property type="protein sequence ID" value="KAG6484320.1"/>
    <property type="molecule type" value="Genomic_DNA"/>
</dbReference>
<evidence type="ECO:0000313" key="2">
    <source>
        <dbReference type="EMBL" id="KAG6484320.1"/>
    </source>
</evidence>
<feature type="region of interest" description="Disordered" evidence="1">
    <location>
        <begin position="74"/>
        <end position="106"/>
    </location>
</feature>
<reference evidence="2 3" key="1">
    <citation type="submission" date="2020-08" db="EMBL/GenBank/DDBJ databases">
        <title>Plant Genome Project.</title>
        <authorList>
            <person name="Zhang R.-G."/>
        </authorList>
    </citation>
    <scope>NUCLEOTIDE SEQUENCE [LARGE SCALE GENOMIC DNA]</scope>
    <source>
        <tissue evidence="2">Rhizome</tissue>
    </source>
</reference>
<accession>A0A8J5KCJ0</accession>
<dbReference type="AlphaFoldDB" id="A0A8J5KCJ0"/>
<feature type="compositionally biased region" description="Basic and acidic residues" evidence="1">
    <location>
        <begin position="97"/>
        <end position="106"/>
    </location>
</feature>
<dbReference type="Proteomes" id="UP000734854">
    <property type="component" value="Unassembled WGS sequence"/>
</dbReference>